<dbReference type="EMBL" id="CM010721">
    <property type="protein sequence ID" value="RZC70189.1"/>
    <property type="molecule type" value="Genomic_DNA"/>
</dbReference>
<reference evidence="1 2" key="1">
    <citation type="journal article" date="2018" name="Science">
        <title>The opium poppy genome and morphinan production.</title>
        <authorList>
            <person name="Guo L."/>
            <person name="Winzer T."/>
            <person name="Yang X."/>
            <person name="Li Y."/>
            <person name="Ning Z."/>
            <person name="He Z."/>
            <person name="Teodor R."/>
            <person name="Lu Y."/>
            <person name="Bowser T.A."/>
            <person name="Graham I.A."/>
            <person name="Ye K."/>
        </authorList>
    </citation>
    <scope>NUCLEOTIDE SEQUENCE [LARGE SCALE GENOMIC DNA]</scope>
    <source>
        <strain evidence="2">cv. HN1</strain>
        <tissue evidence="1">Leaves</tissue>
    </source>
</reference>
<dbReference type="AlphaFoldDB" id="A0A4Y7KDZ3"/>
<evidence type="ECO:0000313" key="2">
    <source>
        <dbReference type="Proteomes" id="UP000316621"/>
    </source>
</evidence>
<protein>
    <submittedName>
        <fullName evidence="1">Uncharacterized protein</fullName>
    </submittedName>
</protein>
<accession>A0A4Y7KDZ3</accession>
<gene>
    <name evidence="1" type="ORF">C5167_033320</name>
</gene>
<name>A0A4Y7KDZ3_PAPSO</name>
<keyword evidence="2" id="KW-1185">Reference proteome</keyword>
<evidence type="ECO:0000313" key="1">
    <source>
        <dbReference type="EMBL" id="RZC70189.1"/>
    </source>
</evidence>
<proteinExistence type="predicted"/>
<sequence>MFFDVRKKTLTSALKWLLHIQCHIAFENNIRYNSSTYLDMDFKRFHSNTDQYWFQSGLYALEEQVPIWVTRKWEKLEFMFTNKVTSVDMVILEEKVFAKLRYNMVADLQLTILRAGRFNGGIRRMTANQNLETLSELPRYITTKSEWVLPYYGTTSVQSNVVYLMKISLKITWKFLKIEEA</sequence>
<organism evidence="1 2">
    <name type="scientific">Papaver somniferum</name>
    <name type="common">Opium poppy</name>
    <dbReference type="NCBI Taxonomy" id="3469"/>
    <lineage>
        <taxon>Eukaryota</taxon>
        <taxon>Viridiplantae</taxon>
        <taxon>Streptophyta</taxon>
        <taxon>Embryophyta</taxon>
        <taxon>Tracheophyta</taxon>
        <taxon>Spermatophyta</taxon>
        <taxon>Magnoliopsida</taxon>
        <taxon>Ranunculales</taxon>
        <taxon>Papaveraceae</taxon>
        <taxon>Papaveroideae</taxon>
        <taxon>Papaver</taxon>
    </lineage>
</organism>
<dbReference type="Proteomes" id="UP000316621">
    <property type="component" value="Chromosome 7"/>
</dbReference>
<dbReference type="Gramene" id="RZC70189">
    <property type="protein sequence ID" value="RZC70189"/>
    <property type="gene ID" value="C5167_033320"/>
</dbReference>